<name>A0A644SMI8_9ZZZZ</name>
<dbReference type="PANTHER" id="PTHR43243">
    <property type="entry name" value="INNER MEMBRANE TRANSPORTER YGJI-RELATED"/>
    <property type="match status" value="1"/>
</dbReference>
<evidence type="ECO:0000256" key="2">
    <source>
        <dbReference type="ARBA" id="ARBA00022448"/>
    </source>
</evidence>
<comment type="subcellular location">
    <subcellularLocation>
        <location evidence="1">Membrane</location>
        <topology evidence="1">Multi-pass membrane protein</topology>
    </subcellularLocation>
</comment>
<evidence type="ECO:0000256" key="3">
    <source>
        <dbReference type="ARBA" id="ARBA00022692"/>
    </source>
</evidence>
<feature type="transmembrane region" description="Helical" evidence="6">
    <location>
        <begin position="426"/>
        <end position="442"/>
    </location>
</feature>
<organism evidence="7">
    <name type="scientific">bioreactor metagenome</name>
    <dbReference type="NCBI Taxonomy" id="1076179"/>
    <lineage>
        <taxon>unclassified sequences</taxon>
        <taxon>metagenomes</taxon>
        <taxon>ecological metagenomes</taxon>
    </lineage>
</organism>
<gene>
    <name evidence="7" type="primary">yhdG_1</name>
    <name evidence="7" type="ORF">SDC9_01288</name>
</gene>
<dbReference type="AlphaFoldDB" id="A0A644SMI8"/>
<feature type="transmembrane region" description="Helical" evidence="6">
    <location>
        <begin position="194"/>
        <end position="212"/>
    </location>
</feature>
<feature type="transmembrane region" description="Helical" evidence="6">
    <location>
        <begin position="60"/>
        <end position="79"/>
    </location>
</feature>
<keyword evidence="3 6" id="KW-0812">Transmembrane</keyword>
<dbReference type="PIRSF" id="PIRSF006060">
    <property type="entry name" value="AA_transporter"/>
    <property type="match status" value="1"/>
</dbReference>
<protein>
    <submittedName>
        <fullName evidence="7">Putative amino acid permease YhdG</fullName>
    </submittedName>
</protein>
<sequence>MSNIWIKKPMEAYEADIKKSQLKRVLGKWSLTAIGIGAIIGGGIFVLTGTGAYYNAGPALALSFVIAGIACVFAALCYAEFASILPVEGSAYAYAYGTVGEIFAWIIGWGLILEYAMGSMTVAVAWSGYFGKLLKMFGLHLPYWMTTDPGTAQKAFGEATKQISNGNLPIEKLQSFQDTINNFNAAPEIFNFKLFLNFPALVIVLIVISILLRGTKGAAKANNLIVMIKVSAIIFVIIVGAFYINPANWTPFIPEPTTILENGKHLPAYGLNGIVMGAAAIFFAYVGFDAVSTQAGEAINPKKDVPFAIIASLLICTFLYILVSLVLTGMMHYTDFNPLGKYPDAIKAPVAYAFEIASKTQVGIAKTITSGAGYIITVAATVGLISVLMVMIMGQSRIFLGMSKDGLIPKTFSKVNAETGVPSKNLMILGAIISIVAALTPINDLAHMTSFGTLFAFTMVCVAVWVLRVKQPNLQRNFRVPALPVIATLGILINIYLIINLSKEAKTYSAIWLLFGFVIYFLYSRKNSKLQNGGFGETFKAEQEPLEEIEIDIDNKD</sequence>
<evidence type="ECO:0000313" key="7">
    <source>
        <dbReference type="EMBL" id="MPL55806.1"/>
    </source>
</evidence>
<feature type="transmembrane region" description="Helical" evidence="6">
    <location>
        <begin position="91"/>
        <end position="112"/>
    </location>
</feature>
<feature type="transmembrane region" description="Helical" evidence="6">
    <location>
        <begin position="372"/>
        <end position="394"/>
    </location>
</feature>
<dbReference type="EMBL" id="VSSQ01000002">
    <property type="protein sequence ID" value="MPL55806.1"/>
    <property type="molecule type" value="Genomic_DNA"/>
</dbReference>
<feature type="transmembrane region" description="Helical" evidence="6">
    <location>
        <begin position="266"/>
        <end position="286"/>
    </location>
</feature>
<dbReference type="Pfam" id="PF13520">
    <property type="entry name" value="AA_permease_2"/>
    <property type="match status" value="1"/>
</dbReference>
<feature type="transmembrane region" description="Helical" evidence="6">
    <location>
        <begin position="448"/>
        <end position="468"/>
    </location>
</feature>
<dbReference type="GO" id="GO:0015171">
    <property type="term" value="F:amino acid transmembrane transporter activity"/>
    <property type="evidence" value="ECO:0007669"/>
    <property type="project" value="TreeGrafter"/>
</dbReference>
<dbReference type="PANTHER" id="PTHR43243:SF4">
    <property type="entry name" value="CATIONIC AMINO ACID TRANSPORTER 4"/>
    <property type="match status" value="1"/>
</dbReference>
<dbReference type="InterPro" id="IPR002293">
    <property type="entry name" value="AA/rel_permease1"/>
</dbReference>
<evidence type="ECO:0000256" key="1">
    <source>
        <dbReference type="ARBA" id="ARBA00004141"/>
    </source>
</evidence>
<feature type="transmembrane region" description="Helical" evidence="6">
    <location>
        <begin position="505"/>
        <end position="523"/>
    </location>
</feature>
<feature type="transmembrane region" description="Helical" evidence="6">
    <location>
        <begin position="480"/>
        <end position="499"/>
    </location>
</feature>
<reference evidence="7" key="1">
    <citation type="submission" date="2019-08" db="EMBL/GenBank/DDBJ databases">
        <authorList>
            <person name="Kucharzyk K."/>
            <person name="Murdoch R.W."/>
            <person name="Higgins S."/>
            <person name="Loffler F."/>
        </authorList>
    </citation>
    <scope>NUCLEOTIDE SEQUENCE</scope>
</reference>
<keyword evidence="5 6" id="KW-0472">Membrane</keyword>
<accession>A0A644SMI8</accession>
<feature type="transmembrane region" description="Helical" evidence="6">
    <location>
        <begin position="29"/>
        <end position="54"/>
    </location>
</feature>
<dbReference type="GO" id="GO:0016020">
    <property type="term" value="C:membrane"/>
    <property type="evidence" value="ECO:0007669"/>
    <property type="project" value="UniProtKB-SubCell"/>
</dbReference>
<feature type="transmembrane region" description="Helical" evidence="6">
    <location>
        <begin position="307"/>
        <end position="333"/>
    </location>
</feature>
<evidence type="ECO:0000256" key="5">
    <source>
        <dbReference type="ARBA" id="ARBA00023136"/>
    </source>
</evidence>
<evidence type="ECO:0000256" key="6">
    <source>
        <dbReference type="SAM" id="Phobius"/>
    </source>
</evidence>
<feature type="transmembrane region" description="Helical" evidence="6">
    <location>
        <begin position="224"/>
        <end position="246"/>
    </location>
</feature>
<dbReference type="Gene3D" id="1.20.1740.10">
    <property type="entry name" value="Amino acid/polyamine transporter I"/>
    <property type="match status" value="1"/>
</dbReference>
<comment type="caution">
    <text evidence="7">The sequence shown here is derived from an EMBL/GenBank/DDBJ whole genome shotgun (WGS) entry which is preliminary data.</text>
</comment>
<evidence type="ECO:0000256" key="4">
    <source>
        <dbReference type="ARBA" id="ARBA00022989"/>
    </source>
</evidence>
<proteinExistence type="predicted"/>
<keyword evidence="4 6" id="KW-1133">Transmembrane helix</keyword>
<keyword evidence="2" id="KW-0813">Transport</keyword>